<dbReference type="GO" id="GO:0005789">
    <property type="term" value="C:endoplasmic reticulum membrane"/>
    <property type="evidence" value="ECO:0007669"/>
    <property type="project" value="UniProtKB-SubCell"/>
</dbReference>
<feature type="transmembrane region" description="Helical" evidence="12">
    <location>
        <begin position="169"/>
        <end position="191"/>
    </location>
</feature>
<comment type="function">
    <text evidence="10">Mannosyltransferase that operates in the biosynthetic pathway of dolichol-linked oligosaccharides, the glycan precursors employed in protein asparagine (N)-glycosylation. The assembly of dolichol-linked oligosaccharides begins on the cytosolic side of the endoplasmic reticulum membrane and finishes in its lumen. The sequential addition of sugars to dolichol pyrophosphate produces dolichol-linked oligosaccharides containing fourteen sugars, including two GlcNAcs, nine mannoses and three glucoses. Once assembled, the oligosaccharide is transferred from the lipid to nascent proteins by oligosaccharyltransferases. In the lumen of the endoplasmic reticulum, adds the eighth mannose residue in an alpha-1,6 linkage onto Man(7)GlcNAc(2)-PP-dolichol to produce Man(8)GlcNAc(2)-PP-dolichol.</text>
</comment>
<evidence type="ECO:0000256" key="9">
    <source>
        <dbReference type="ARBA" id="ARBA00023136"/>
    </source>
</evidence>
<comment type="subcellular location">
    <subcellularLocation>
        <location evidence="1 12">Endoplasmic reticulum membrane</location>
        <topology evidence="1 12">Multi-pass membrane protein</topology>
    </subcellularLocation>
</comment>
<name>A0A7J7KYK1_9MAGN</name>
<keyword evidence="9 12" id="KW-0472">Membrane</keyword>
<dbReference type="GO" id="GO:0006487">
    <property type="term" value="P:protein N-linked glycosylation"/>
    <property type="evidence" value="ECO:0007669"/>
    <property type="project" value="TreeGrafter"/>
</dbReference>
<evidence type="ECO:0000256" key="7">
    <source>
        <dbReference type="ARBA" id="ARBA00022824"/>
    </source>
</evidence>
<keyword evidence="4 12" id="KW-0328">Glycosyltransferase</keyword>
<dbReference type="OrthoDB" id="19039at2759"/>
<feature type="transmembrane region" description="Helical" evidence="12">
    <location>
        <begin position="21"/>
        <end position="41"/>
    </location>
</feature>
<dbReference type="GO" id="GO:0052917">
    <property type="term" value="F:dol-P-Man:Man(7)GlcNAc(2)-PP-Dol alpha-1,6-mannosyltransferase activity"/>
    <property type="evidence" value="ECO:0007669"/>
    <property type="project" value="UniProtKB-EC"/>
</dbReference>
<reference evidence="13 14" key="1">
    <citation type="journal article" date="2020" name="IScience">
        <title>Genome Sequencing of the Endangered Kingdonia uniflora (Circaeasteraceae, Ranunculales) Reveals Potential Mechanisms of Evolutionary Specialization.</title>
        <authorList>
            <person name="Sun Y."/>
            <person name="Deng T."/>
            <person name="Zhang A."/>
            <person name="Moore M.J."/>
            <person name="Landis J.B."/>
            <person name="Lin N."/>
            <person name="Zhang H."/>
            <person name="Zhang X."/>
            <person name="Huang J."/>
            <person name="Zhang X."/>
            <person name="Sun H."/>
            <person name="Wang H."/>
        </authorList>
    </citation>
    <scope>NUCLEOTIDE SEQUENCE [LARGE SCALE GENOMIC DNA]</scope>
    <source>
        <strain evidence="13">TB1705</strain>
        <tissue evidence="13">Leaf</tissue>
    </source>
</reference>
<comment type="caution">
    <text evidence="13">The sequence shown here is derived from an EMBL/GenBank/DDBJ whole genome shotgun (WGS) entry which is preliminary data.</text>
</comment>
<dbReference type="AlphaFoldDB" id="A0A7J7KYK1"/>
<evidence type="ECO:0000256" key="4">
    <source>
        <dbReference type="ARBA" id="ARBA00022676"/>
    </source>
</evidence>
<dbReference type="PANTHER" id="PTHR22760">
    <property type="entry name" value="GLYCOSYLTRANSFERASE"/>
    <property type="match status" value="1"/>
</dbReference>
<dbReference type="EC" id="2.4.1.-" evidence="12"/>
<comment type="caution">
    <text evidence="12">Lacks conserved residue(s) required for the propagation of feature annotation.</text>
</comment>
<feature type="transmembrane region" description="Helical" evidence="12">
    <location>
        <begin position="136"/>
        <end position="157"/>
    </location>
</feature>
<comment type="catalytic activity">
    <reaction evidence="11">
        <text>an alpha-D-Man-(1-&gt;2)-alpha-D-Man-(1-&gt;2)-alpha-D-Man-(1-&gt;3)-[alpha-D-Man-(1-&gt;2)-alpha-D-Man-(1-&gt;3)-alpha-D-Man-(1-&gt;6)]-beta-D-Man-(1-&gt;4)-beta-D-GlcNAc-(1-&gt;4)-alpha-D-GlcNAc-diphospho-di-trans,poly-cis-dolichol + a di-trans,poly-cis-dolichyl beta-D-mannosyl phosphate = an alpha-D-Man-(1-&gt;2)-alpha-D-Man-(1-&gt;2)-alpha-D-Man-(1-&gt;3)-[alpha-D-Man-(1-&gt;2)-alpha-D-Man-(1-&gt;3)-[alpha-D-Man-(1-&gt;6)]-alpha-D-Man-(1-&gt;6)]-beta-D-Man-(1-&gt;4)-beta-D-GlcNAc-(1-&gt;4)-alpha-D-GlcNAc-diphospho-di-trans,poly-cis-dolichol + a di-trans,poly-cis-dolichyl phosphate + H(+)</text>
        <dbReference type="Rhea" id="RHEA:29535"/>
        <dbReference type="Rhea" id="RHEA-COMP:19498"/>
        <dbReference type="Rhea" id="RHEA-COMP:19501"/>
        <dbReference type="Rhea" id="RHEA-COMP:19518"/>
        <dbReference type="Rhea" id="RHEA-COMP:19519"/>
        <dbReference type="ChEBI" id="CHEBI:15378"/>
        <dbReference type="ChEBI" id="CHEBI:57683"/>
        <dbReference type="ChEBI" id="CHEBI:58211"/>
        <dbReference type="ChEBI" id="CHEBI:132517"/>
        <dbReference type="ChEBI" id="CHEBI:132519"/>
        <dbReference type="EC" id="2.4.1.260"/>
    </reaction>
    <physiologicalReaction direction="left-to-right" evidence="11">
        <dbReference type="Rhea" id="RHEA:29536"/>
    </physiologicalReaction>
</comment>
<organism evidence="13 14">
    <name type="scientific">Kingdonia uniflora</name>
    <dbReference type="NCBI Taxonomy" id="39325"/>
    <lineage>
        <taxon>Eukaryota</taxon>
        <taxon>Viridiplantae</taxon>
        <taxon>Streptophyta</taxon>
        <taxon>Embryophyta</taxon>
        <taxon>Tracheophyta</taxon>
        <taxon>Spermatophyta</taxon>
        <taxon>Magnoliopsida</taxon>
        <taxon>Ranunculales</taxon>
        <taxon>Circaeasteraceae</taxon>
        <taxon>Kingdonia</taxon>
    </lineage>
</organism>
<evidence type="ECO:0000313" key="14">
    <source>
        <dbReference type="Proteomes" id="UP000541444"/>
    </source>
</evidence>
<dbReference type="EMBL" id="JACGCM010002788">
    <property type="protein sequence ID" value="KAF6135441.1"/>
    <property type="molecule type" value="Genomic_DNA"/>
</dbReference>
<dbReference type="InterPro" id="IPR005599">
    <property type="entry name" value="GPI_mannosylTrfase"/>
</dbReference>
<keyword evidence="6 12" id="KW-0812">Transmembrane</keyword>
<protein>
    <recommendedName>
        <fullName evidence="12">Mannosyltransferase</fullName>
        <ecNumber evidence="12">2.4.1.-</ecNumber>
    </recommendedName>
</protein>
<sequence length="319" mass="36892">MTGQVHFTLESDKMLHLHSIIMHRSVIGLTIVIDTVMWQYIVWPELKVLWFNSVLNRSSEWGTHAFHWYFTSALPRSLLAAYPLVMGMRNENNWLFDILYSSLQLGLVLDRRIRLYILPVFSFVLIYSKLPHKELRFIIAAIPMFNLAAAIAAGRIYNNRKKGVWSWLYFILIGSFLVSLGCSVILFMASYDNYPGGYALKALHQMANETNYTEDQSVHIGTFSAMNGVSRFCEHSFPWRYSKEEGIAIEELCHRDFTYLLNEHSRIDGFKCLYAISSFSGVRVQRGFPPILLIKEPKVFIHGNMRDKDTMHSNWPGCS</sequence>
<dbReference type="Pfam" id="PF03901">
    <property type="entry name" value="Glyco_transf_22"/>
    <property type="match status" value="1"/>
</dbReference>
<keyword evidence="5" id="KW-0808">Transferase</keyword>
<evidence type="ECO:0000256" key="10">
    <source>
        <dbReference type="ARBA" id="ARBA00044721"/>
    </source>
</evidence>
<evidence type="ECO:0000256" key="2">
    <source>
        <dbReference type="ARBA" id="ARBA00004922"/>
    </source>
</evidence>
<dbReference type="Proteomes" id="UP000541444">
    <property type="component" value="Unassembled WGS sequence"/>
</dbReference>
<comment type="similarity">
    <text evidence="3 12">Belongs to the glycosyltransferase 22 family.</text>
</comment>
<evidence type="ECO:0000256" key="1">
    <source>
        <dbReference type="ARBA" id="ARBA00004477"/>
    </source>
</evidence>
<evidence type="ECO:0000313" key="13">
    <source>
        <dbReference type="EMBL" id="KAF6135441.1"/>
    </source>
</evidence>
<evidence type="ECO:0000256" key="6">
    <source>
        <dbReference type="ARBA" id="ARBA00022692"/>
    </source>
</evidence>
<evidence type="ECO:0000256" key="8">
    <source>
        <dbReference type="ARBA" id="ARBA00022989"/>
    </source>
</evidence>
<evidence type="ECO:0000256" key="5">
    <source>
        <dbReference type="ARBA" id="ARBA00022679"/>
    </source>
</evidence>
<keyword evidence="8 12" id="KW-1133">Transmembrane helix</keyword>
<evidence type="ECO:0000256" key="3">
    <source>
        <dbReference type="ARBA" id="ARBA00007063"/>
    </source>
</evidence>
<gene>
    <name evidence="13" type="ORF">GIB67_027315</name>
</gene>
<dbReference type="PANTHER" id="PTHR22760:SF1">
    <property type="entry name" value="DOL-P-MAN:MAN(7)GLCNAC(2)-PP-DOL ALPHA-1,6-MANNOSYLTRANSFERASE"/>
    <property type="match status" value="1"/>
</dbReference>
<evidence type="ECO:0000256" key="12">
    <source>
        <dbReference type="RuleBase" id="RU363075"/>
    </source>
</evidence>
<accession>A0A7J7KYK1</accession>
<evidence type="ECO:0000256" key="11">
    <source>
        <dbReference type="ARBA" id="ARBA00048899"/>
    </source>
</evidence>
<keyword evidence="7 12" id="KW-0256">Endoplasmic reticulum</keyword>
<proteinExistence type="inferred from homology"/>
<comment type="pathway">
    <text evidence="2">Protein modification; protein glycosylation.</text>
</comment>
<keyword evidence="14" id="KW-1185">Reference proteome</keyword>